<protein>
    <submittedName>
        <fullName evidence="1">Uncharacterized protein</fullName>
    </submittedName>
</protein>
<reference evidence="1" key="1">
    <citation type="journal article" date="2019" name="Environ. Microbiol.">
        <title>Fungal ecological strategies reflected in gene transcription - a case study of two litter decomposers.</title>
        <authorList>
            <person name="Barbi F."/>
            <person name="Kohler A."/>
            <person name="Barry K."/>
            <person name="Baskaran P."/>
            <person name="Daum C."/>
            <person name="Fauchery L."/>
            <person name="Ihrmark K."/>
            <person name="Kuo A."/>
            <person name="LaButti K."/>
            <person name="Lipzen A."/>
            <person name="Morin E."/>
            <person name="Grigoriev I.V."/>
            <person name="Henrissat B."/>
            <person name="Lindahl B."/>
            <person name="Martin F."/>
        </authorList>
    </citation>
    <scope>NUCLEOTIDE SEQUENCE</scope>
    <source>
        <strain evidence="1">JB14</strain>
    </source>
</reference>
<evidence type="ECO:0000313" key="1">
    <source>
        <dbReference type="EMBL" id="KAE9385105.1"/>
    </source>
</evidence>
<accession>A0A6A4GIL9</accession>
<keyword evidence="2" id="KW-1185">Reference proteome</keyword>
<dbReference type="Proteomes" id="UP000799118">
    <property type="component" value="Unassembled WGS sequence"/>
</dbReference>
<gene>
    <name evidence="1" type="ORF">BT96DRAFT_950079</name>
</gene>
<organism evidence="1 2">
    <name type="scientific">Gymnopus androsaceus JB14</name>
    <dbReference type="NCBI Taxonomy" id="1447944"/>
    <lineage>
        <taxon>Eukaryota</taxon>
        <taxon>Fungi</taxon>
        <taxon>Dikarya</taxon>
        <taxon>Basidiomycota</taxon>
        <taxon>Agaricomycotina</taxon>
        <taxon>Agaricomycetes</taxon>
        <taxon>Agaricomycetidae</taxon>
        <taxon>Agaricales</taxon>
        <taxon>Marasmiineae</taxon>
        <taxon>Omphalotaceae</taxon>
        <taxon>Gymnopus</taxon>
    </lineage>
</organism>
<proteinExistence type="predicted"/>
<evidence type="ECO:0000313" key="2">
    <source>
        <dbReference type="Proteomes" id="UP000799118"/>
    </source>
</evidence>
<dbReference type="EMBL" id="ML770029">
    <property type="protein sequence ID" value="KAE9385105.1"/>
    <property type="molecule type" value="Genomic_DNA"/>
</dbReference>
<name>A0A6A4GIL9_9AGAR</name>
<sequence length="140" mass="16178">MPCIWERHACMIREARNHIYSKVTKNEHQQLIIAVKKQEVEVSKLMDDGSDKYEGKVLTLNTLRLQLLVSCISLKNFRIGIVLENIHQSTHFPLMLISCLTNLRSCLIPNLFCYFDDISAPDVLTHLRQARDAVTACQFY</sequence>
<dbReference type="AlphaFoldDB" id="A0A6A4GIL9"/>